<evidence type="ECO:0000313" key="11">
    <source>
        <dbReference type="Proteomes" id="UP000789704"/>
    </source>
</evidence>
<evidence type="ECO:0000256" key="6">
    <source>
        <dbReference type="ARBA" id="ARBA00023014"/>
    </source>
</evidence>
<gene>
    <name evidence="10" type="ORF">LMG31841_04223</name>
</gene>
<dbReference type="SUPFAM" id="SSF52141">
    <property type="entry name" value="Uracil-DNA glycosylase-like"/>
    <property type="match status" value="1"/>
</dbReference>
<dbReference type="Proteomes" id="UP000789704">
    <property type="component" value="Unassembled WGS sequence"/>
</dbReference>
<keyword evidence="1" id="KW-0004">4Fe-4S</keyword>
<feature type="domain" description="Uracil-DNA glycosylase-like" evidence="9">
    <location>
        <begin position="16"/>
        <end position="106"/>
    </location>
</feature>
<evidence type="ECO:0000256" key="2">
    <source>
        <dbReference type="ARBA" id="ARBA00022723"/>
    </source>
</evidence>
<evidence type="ECO:0000256" key="5">
    <source>
        <dbReference type="ARBA" id="ARBA00023004"/>
    </source>
</evidence>
<dbReference type="GO" id="GO:0097506">
    <property type="term" value="F:deaminated base DNA N-glycosylase activity"/>
    <property type="evidence" value="ECO:0007669"/>
    <property type="project" value="UniProtKB-ARBA"/>
</dbReference>
<evidence type="ECO:0000256" key="3">
    <source>
        <dbReference type="ARBA" id="ARBA00022763"/>
    </source>
</evidence>
<dbReference type="EMBL" id="CAJQZC010000008">
    <property type="protein sequence ID" value="CAG4912960.1"/>
    <property type="molecule type" value="Genomic_DNA"/>
</dbReference>
<keyword evidence="4" id="KW-0378">Hydrolase</keyword>
<dbReference type="GO" id="GO:0006281">
    <property type="term" value="P:DNA repair"/>
    <property type="evidence" value="ECO:0007669"/>
    <property type="project" value="UniProtKB-KW"/>
</dbReference>
<keyword evidence="5" id="KW-0408">Iron</keyword>
<evidence type="ECO:0000259" key="9">
    <source>
        <dbReference type="Pfam" id="PF03167"/>
    </source>
</evidence>
<accession>A0A9N8X2S1</accession>
<keyword evidence="6" id="KW-0411">Iron-sulfur</keyword>
<name>A0A9N8X2S1_9BURK</name>
<dbReference type="GO" id="GO:0046872">
    <property type="term" value="F:metal ion binding"/>
    <property type="evidence" value="ECO:0007669"/>
    <property type="project" value="UniProtKB-KW"/>
</dbReference>
<keyword evidence="3" id="KW-0227">DNA damage</keyword>
<evidence type="ECO:0000256" key="1">
    <source>
        <dbReference type="ARBA" id="ARBA00022485"/>
    </source>
</evidence>
<evidence type="ECO:0000256" key="7">
    <source>
        <dbReference type="ARBA" id="ARBA00023204"/>
    </source>
</evidence>
<dbReference type="PANTHER" id="PTHR33693:SF9">
    <property type="entry name" value="TYPE-4 URACIL-DNA GLYCOSYLASE"/>
    <property type="match status" value="1"/>
</dbReference>
<evidence type="ECO:0000256" key="4">
    <source>
        <dbReference type="ARBA" id="ARBA00022801"/>
    </source>
</evidence>
<comment type="caution">
    <text evidence="10">The sequence shown here is derived from an EMBL/GenBank/DDBJ whole genome shotgun (WGS) entry which is preliminary data.</text>
</comment>
<dbReference type="Pfam" id="PF03167">
    <property type="entry name" value="UDG"/>
    <property type="match status" value="1"/>
</dbReference>
<dbReference type="Gene3D" id="3.40.470.10">
    <property type="entry name" value="Uracil-DNA glycosylase-like domain"/>
    <property type="match status" value="1"/>
</dbReference>
<proteinExistence type="predicted"/>
<dbReference type="InterPro" id="IPR051536">
    <property type="entry name" value="UDG_Type-4/5"/>
</dbReference>
<organism evidence="10 11">
    <name type="scientific">Paraburkholderia saeva</name>
    <dbReference type="NCBI Taxonomy" id="2777537"/>
    <lineage>
        <taxon>Bacteria</taxon>
        <taxon>Pseudomonadati</taxon>
        <taxon>Pseudomonadota</taxon>
        <taxon>Betaproteobacteria</taxon>
        <taxon>Burkholderiales</taxon>
        <taxon>Burkholderiaceae</taxon>
        <taxon>Paraburkholderia</taxon>
    </lineage>
</organism>
<sequence length="130" mass="14397">MGGENDESAEPSWPIKWTPRGKRRIHKTPAQREIDACEYWLAKELHTLGARVIVSLGATALKAVPGDSHVRLQDAPGKTIEHGEYLVVATWHPSFALRAPDPDTRRAVYAAIVAAFHTANELRHSRKKSG</sequence>
<dbReference type="GO" id="GO:0051539">
    <property type="term" value="F:4 iron, 4 sulfur cluster binding"/>
    <property type="evidence" value="ECO:0007669"/>
    <property type="project" value="UniProtKB-KW"/>
</dbReference>
<dbReference type="AlphaFoldDB" id="A0A9N8X2S1"/>
<feature type="region of interest" description="Disordered" evidence="8">
    <location>
        <begin position="1"/>
        <end position="24"/>
    </location>
</feature>
<dbReference type="InterPro" id="IPR036895">
    <property type="entry name" value="Uracil-DNA_glycosylase-like_sf"/>
</dbReference>
<protein>
    <recommendedName>
        <fullName evidence="9">Uracil-DNA glycosylase-like domain-containing protein</fullName>
    </recommendedName>
</protein>
<evidence type="ECO:0000313" key="10">
    <source>
        <dbReference type="EMBL" id="CAG4912960.1"/>
    </source>
</evidence>
<keyword evidence="7" id="KW-0234">DNA repair</keyword>
<reference evidence="10" key="1">
    <citation type="submission" date="2021-04" db="EMBL/GenBank/DDBJ databases">
        <authorList>
            <person name="Vanwijnsberghe S."/>
        </authorList>
    </citation>
    <scope>NUCLEOTIDE SEQUENCE</scope>
    <source>
        <strain evidence="10">LMG 31841</strain>
    </source>
</reference>
<evidence type="ECO:0000256" key="8">
    <source>
        <dbReference type="SAM" id="MobiDB-lite"/>
    </source>
</evidence>
<keyword evidence="11" id="KW-1185">Reference proteome</keyword>
<keyword evidence="2" id="KW-0479">Metal-binding</keyword>
<dbReference type="InterPro" id="IPR005122">
    <property type="entry name" value="Uracil-DNA_glycosylase-like"/>
</dbReference>
<dbReference type="PANTHER" id="PTHR33693">
    <property type="entry name" value="TYPE-5 URACIL-DNA GLYCOSYLASE"/>
    <property type="match status" value="1"/>
</dbReference>